<reference evidence="1 2" key="1">
    <citation type="submission" date="2014-10" db="EMBL/GenBank/DDBJ databases">
        <title>Draft genome of the hookworm Ancylostoma caninum.</title>
        <authorList>
            <person name="Mitreva M."/>
        </authorList>
    </citation>
    <scope>NUCLEOTIDE SEQUENCE [LARGE SCALE GENOMIC DNA]</scope>
    <source>
        <strain evidence="1 2">Baltimore</strain>
    </source>
</reference>
<dbReference type="STRING" id="29170.A0A368FZ29"/>
<protein>
    <submittedName>
        <fullName evidence="1">Uncharacterized protein</fullName>
    </submittedName>
</protein>
<gene>
    <name evidence="1" type="ORF">ANCCAN_16651</name>
</gene>
<keyword evidence="2" id="KW-1185">Reference proteome</keyword>
<name>A0A368FZ29_ANCCA</name>
<dbReference type="EMBL" id="JOJR01000467">
    <property type="protein sequence ID" value="RCN37444.1"/>
    <property type="molecule type" value="Genomic_DNA"/>
</dbReference>
<accession>A0A368FZ29</accession>
<evidence type="ECO:0000313" key="1">
    <source>
        <dbReference type="EMBL" id="RCN37444.1"/>
    </source>
</evidence>
<evidence type="ECO:0000313" key="2">
    <source>
        <dbReference type="Proteomes" id="UP000252519"/>
    </source>
</evidence>
<sequence>MNECELCNVEDAALEDSLNDGALVDGRGGVEMMRRLASKYLALRQLYLECALKPDVQGCNYSKPSHSTRLLSDVA</sequence>
<dbReference type="AlphaFoldDB" id="A0A368FZ29"/>
<proteinExistence type="predicted"/>
<dbReference type="Proteomes" id="UP000252519">
    <property type="component" value="Unassembled WGS sequence"/>
</dbReference>
<comment type="caution">
    <text evidence="1">The sequence shown here is derived from an EMBL/GenBank/DDBJ whole genome shotgun (WGS) entry which is preliminary data.</text>
</comment>
<organism evidence="1 2">
    <name type="scientific">Ancylostoma caninum</name>
    <name type="common">Dog hookworm</name>
    <dbReference type="NCBI Taxonomy" id="29170"/>
    <lineage>
        <taxon>Eukaryota</taxon>
        <taxon>Metazoa</taxon>
        <taxon>Ecdysozoa</taxon>
        <taxon>Nematoda</taxon>
        <taxon>Chromadorea</taxon>
        <taxon>Rhabditida</taxon>
        <taxon>Rhabditina</taxon>
        <taxon>Rhabditomorpha</taxon>
        <taxon>Strongyloidea</taxon>
        <taxon>Ancylostomatidae</taxon>
        <taxon>Ancylostomatinae</taxon>
        <taxon>Ancylostoma</taxon>
    </lineage>
</organism>